<accession>A0ABS7T4Q1</accession>
<evidence type="ECO:0000313" key="2">
    <source>
        <dbReference type="EMBL" id="MBZ4038838.1"/>
    </source>
</evidence>
<name>A0ABS7T4Q1_9GAMM</name>
<feature type="chain" id="PRO_5046033195" evidence="1">
    <location>
        <begin position="30"/>
        <end position="90"/>
    </location>
</feature>
<evidence type="ECO:0000256" key="1">
    <source>
        <dbReference type="SAM" id="SignalP"/>
    </source>
</evidence>
<feature type="signal peptide" evidence="1">
    <location>
        <begin position="1"/>
        <end position="29"/>
    </location>
</feature>
<gene>
    <name evidence="2" type="ORF">K6753_04775</name>
</gene>
<keyword evidence="3" id="KW-1185">Reference proteome</keyword>
<sequence length="90" mass="10144">MSKYLSSFSGFMAASLLGAALLLPSVAQAACPSIGDKGLWGDCSPRSSNCYKAWVTDHRKFNGIWHYKRLVYRRNAGGTWSYYSETWHRC</sequence>
<dbReference type="RefSeq" id="WP_223675040.1">
    <property type="nucleotide sequence ID" value="NZ_JAINZW010000002.1"/>
</dbReference>
<dbReference type="Proteomes" id="UP001430954">
    <property type="component" value="Unassembled WGS sequence"/>
</dbReference>
<dbReference type="EMBL" id="JAINZW010000002">
    <property type="protein sequence ID" value="MBZ4038838.1"/>
    <property type="molecule type" value="Genomic_DNA"/>
</dbReference>
<evidence type="ECO:0000313" key="3">
    <source>
        <dbReference type="Proteomes" id="UP001430954"/>
    </source>
</evidence>
<comment type="caution">
    <text evidence="2">The sequence shown here is derived from an EMBL/GenBank/DDBJ whole genome shotgun (WGS) entry which is preliminary data.</text>
</comment>
<protein>
    <submittedName>
        <fullName evidence="2">Uncharacterized protein</fullName>
    </submittedName>
</protein>
<reference evidence="2 3" key="1">
    <citation type="submission" date="2021-09" db="EMBL/GenBank/DDBJ databases">
        <title>Lysobacter sp. 13A isolated from the river sediment.</title>
        <authorList>
            <person name="Liu H."/>
            <person name="Li S."/>
            <person name="Mao S."/>
        </authorList>
    </citation>
    <scope>NUCLEOTIDE SEQUENCE [LARGE SCALE GENOMIC DNA]</scope>
    <source>
        <strain evidence="2 3">13A</strain>
    </source>
</reference>
<keyword evidence="1" id="KW-0732">Signal</keyword>
<proteinExistence type="predicted"/>
<organism evidence="2 3">
    <name type="scientific">Novilysobacter selenitireducens</name>
    <dbReference type="NCBI Taxonomy" id="2872639"/>
    <lineage>
        <taxon>Bacteria</taxon>
        <taxon>Pseudomonadati</taxon>
        <taxon>Pseudomonadota</taxon>
        <taxon>Gammaproteobacteria</taxon>
        <taxon>Lysobacterales</taxon>
        <taxon>Lysobacteraceae</taxon>
        <taxon>Novilysobacter</taxon>
    </lineage>
</organism>